<reference evidence="1 2" key="1">
    <citation type="submission" date="2023-02" db="EMBL/GenBank/DDBJ databases">
        <title>LHISI_Scaffold_Assembly.</title>
        <authorList>
            <person name="Stuart O.P."/>
            <person name="Cleave R."/>
            <person name="Magrath M.J.L."/>
            <person name="Mikheyev A.S."/>
        </authorList>
    </citation>
    <scope>NUCLEOTIDE SEQUENCE [LARGE SCALE GENOMIC DNA]</scope>
    <source>
        <strain evidence="1">Daus_M_001</strain>
        <tissue evidence="1">Leg muscle</tissue>
    </source>
</reference>
<sequence>MDSRDEQRRYLASLLEFHMKSRTRTKNKSKSRRTITVHYNIQTSTSRVGVRKQCFLTAFGESRGFVNGIKNASANGIILGDQRGRHPQAIKRSEGDIALVRRHILGFPAYESHYSRQRSSKLCLGSDLNLEKMYELYKQKLDSKKPCNIKFKNLHVDICKTYDSFNVKTKATQNNCNCHYECKRRDKEMAANAEGKILVAVCDLHQCLPTPDLTSSISFYKRKLWTFNLAVQGCTTGENLCYMWNCYKERKP</sequence>
<name>A0ABQ9GV89_9NEOP</name>
<dbReference type="Proteomes" id="UP001159363">
    <property type="component" value="Chromosome 8"/>
</dbReference>
<proteinExistence type="predicted"/>
<dbReference type="EMBL" id="JARBHB010000009">
    <property type="protein sequence ID" value="KAJ8875918.1"/>
    <property type="molecule type" value="Genomic_DNA"/>
</dbReference>
<evidence type="ECO:0000313" key="2">
    <source>
        <dbReference type="Proteomes" id="UP001159363"/>
    </source>
</evidence>
<keyword evidence="2" id="KW-1185">Reference proteome</keyword>
<evidence type="ECO:0000313" key="1">
    <source>
        <dbReference type="EMBL" id="KAJ8875918.1"/>
    </source>
</evidence>
<gene>
    <name evidence="1" type="ORF">PR048_023826</name>
</gene>
<protein>
    <submittedName>
        <fullName evidence="1">Uncharacterized protein</fullName>
    </submittedName>
</protein>
<comment type="caution">
    <text evidence="1">The sequence shown here is derived from an EMBL/GenBank/DDBJ whole genome shotgun (WGS) entry which is preliminary data.</text>
</comment>
<accession>A0ABQ9GV89</accession>
<organism evidence="1 2">
    <name type="scientific">Dryococelus australis</name>
    <dbReference type="NCBI Taxonomy" id="614101"/>
    <lineage>
        <taxon>Eukaryota</taxon>
        <taxon>Metazoa</taxon>
        <taxon>Ecdysozoa</taxon>
        <taxon>Arthropoda</taxon>
        <taxon>Hexapoda</taxon>
        <taxon>Insecta</taxon>
        <taxon>Pterygota</taxon>
        <taxon>Neoptera</taxon>
        <taxon>Polyneoptera</taxon>
        <taxon>Phasmatodea</taxon>
        <taxon>Verophasmatodea</taxon>
        <taxon>Anareolatae</taxon>
        <taxon>Phasmatidae</taxon>
        <taxon>Eurycanthinae</taxon>
        <taxon>Dryococelus</taxon>
    </lineage>
</organism>
<dbReference type="PANTHER" id="PTHR10773">
    <property type="entry name" value="DNA-DIRECTED RNA POLYMERASES I, II, AND III SUBUNIT RPABC2"/>
    <property type="match status" value="1"/>
</dbReference>
<dbReference type="PANTHER" id="PTHR10773:SF19">
    <property type="match status" value="1"/>
</dbReference>